<sequence length="1016" mass="112449">MEILVNGKGTVQDSAALMSKRLAMLALLARNVSPEKKSSVHLLLSHFAARLDNLALLMKEFERQMEALSSDSLKSVVANVEEQLNGIEKLMDDYTGRCILYLIMCCPVLTNELKILCEKLAKALDGVVKDEFSQALKLQTKQTRQMLEDCSPKMGPKDEALNDSLDEGMLDSIISNTSLCNKLAQQIADSLDMSVGSEEFANELAKLKLEKAGAEQRKGKAHALYLEQSIFLLDKAVAASSKPTNAEKGAASNPPLGQFIIRDTPILPLQSFICPITRDVMRDPVQIASGQTYERGAVEQWFGAGHTRCPMGEELKNTKMKSNFALKQSIAEWRERNYEIRLETASKHIQSADKETRIRAVSELQALCEEEPLNRYRISSKGLLSPLVHLAESKDLELRKKTFQCLMIVAQDNSENQETMVNEGVVDLIVRCLARQYDDVNEAVLLMKLLSGKPNIAEKISHSHGAIVFLVTLLGWENEEIVGNAKAVLENLPTSDENVVMMAEADFLKPLVQRLIEGSSTHSKIKMAKALAQMHLPVTSKESIAESGAIATLLKSIDSVNEEEREAAIDALQNLTSVQSICRLLVNLGGLQVLLRLVTAVKSPEKMKTGVALIMANVLTSLGNDWKHDEERETELETLIYTFLQCMGPLITPTIQAPLLRALFGLANGTDTGDLVRRKLIDHKAFTILLPFLRENVMPEVRRTSLQLFSCLAHSYSKEACEALKEDSESIQIIFQILKEKFRNELERAAAARILASLPIDDTEVTSVLEEADVVHELPKLLNLQSEGMEEAMTSLLLRFSSSSVETQLKLASFGVISQLVNLLQSGQSLTKINTAKALSDFSKHSCDLSPNVKPRNCCACFGPRPLVCRLHLGVCHVESSFCLLEANAVSPLVDLLKESDPDSQEAALLALSTLVSDEQGQNWEYGCRAIAKAGGLFPIIVLMSSESQNVQEQAVKMIEQFFRIPEYRERHGAVAQMHIIQAAQRGRGRVRQAAGRILRQLELINSQSNYFAMSN</sequence>
<evidence type="ECO:0000313" key="2">
    <source>
        <dbReference type="Proteomes" id="UP001162992"/>
    </source>
</evidence>
<keyword evidence="2" id="KW-1185">Reference proteome</keyword>
<gene>
    <name evidence="1" type="ORF">O6H91_07G033500</name>
</gene>
<accession>A0ACC2D473</accession>
<reference evidence="2" key="1">
    <citation type="journal article" date="2024" name="Proc. Natl. Acad. Sci. U.S.A.">
        <title>Extraordinary preservation of gene collinearity over three hundred million years revealed in homosporous lycophytes.</title>
        <authorList>
            <person name="Li C."/>
            <person name="Wickell D."/>
            <person name="Kuo L.Y."/>
            <person name="Chen X."/>
            <person name="Nie B."/>
            <person name="Liao X."/>
            <person name="Peng D."/>
            <person name="Ji J."/>
            <person name="Jenkins J."/>
            <person name="Williams M."/>
            <person name="Shu S."/>
            <person name="Plott C."/>
            <person name="Barry K."/>
            <person name="Rajasekar S."/>
            <person name="Grimwood J."/>
            <person name="Han X."/>
            <person name="Sun S."/>
            <person name="Hou Z."/>
            <person name="He W."/>
            <person name="Dai G."/>
            <person name="Sun C."/>
            <person name="Schmutz J."/>
            <person name="Leebens-Mack J.H."/>
            <person name="Li F.W."/>
            <person name="Wang L."/>
        </authorList>
    </citation>
    <scope>NUCLEOTIDE SEQUENCE [LARGE SCALE GENOMIC DNA]</scope>
    <source>
        <strain evidence="2">cv. PW_Plant_1</strain>
    </source>
</reference>
<protein>
    <submittedName>
        <fullName evidence="1">Uncharacterized protein</fullName>
    </submittedName>
</protein>
<name>A0ACC2D473_DIPCM</name>
<dbReference type="Proteomes" id="UP001162992">
    <property type="component" value="Chromosome 7"/>
</dbReference>
<evidence type="ECO:0000313" key="1">
    <source>
        <dbReference type="EMBL" id="KAJ7548933.1"/>
    </source>
</evidence>
<proteinExistence type="predicted"/>
<comment type="caution">
    <text evidence="1">The sequence shown here is derived from an EMBL/GenBank/DDBJ whole genome shotgun (WGS) entry which is preliminary data.</text>
</comment>
<dbReference type="EMBL" id="CM055098">
    <property type="protein sequence ID" value="KAJ7548933.1"/>
    <property type="molecule type" value="Genomic_DNA"/>
</dbReference>
<organism evidence="1 2">
    <name type="scientific">Diphasiastrum complanatum</name>
    <name type="common">Issler's clubmoss</name>
    <name type="synonym">Lycopodium complanatum</name>
    <dbReference type="NCBI Taxonomy" id="34168"/>
    <lineage>
        <taxon>Eukaryota</taxon>
        <taxon>Viridiplantae</taxon>
        <taxon>Streptophyta</taxon>
        <taxon>Embryophyta</taxon>
        <taxon>Tracheophyta</taxon>
        <taxon>Lycopodiopsida</taxon>
        <taxon>Lycopodiales</taxon>
        <taxon>Lycopodiaceae</taxon>
        <taxon>Lycopodioideae</taxon>
        <taxon>Diphasiastrum</taxon>
    </lineage>
</organism>